<evidence type="ECO:0000313" key="1">
    <source>
        <dbReference type="EMBL" id="KIL01026.1"/>
    </source>
</evidence>
<evidence type="ECO:0000313" key="2">
    <source>
        <dbReference type="Proteomes" id="UP000054538"/>
    </source>
</evidence>
<protein>
    <submittedName>
        <fullName evidence="1">Uncharacterized protein</fullName>
    </submittedName>
</protein>
<organism evidence="1 2">
    <name type="scientific">Paxillus rubicundulus Ve08.2h10</name>
    <dbReference type="NCBI Taxonomy" id="930991"/>
    <lineage>
        <taxon>Eukaryota</taxon>
        <taxon>Fungi</taxon>
        <taxon>Dikarya</taxon>
        <taxon>Basidiomycota</taxon>
        <taxon>Agaricomycotina</taxon>
        <taxon>Agaricomycetes</taxon>
        <taxon>Agaricomycetidae</taxon>
        <taxon>Boletales</taxon>
        <taxon>Paxilineae</taxon>
        <taxon>Paxillaceae</taxon>
        <taxon>Paxillus</taxon>
    </lineage>
</organism>
<dbReference type="InParanoid" id="A0A0D0EDF4"/>
<dbReference type="Proteomes" id="UP000054538">
    <property type="component" value="Unassembled WGS sequence"/>
</dbReference>
<dbReference type="AlphaFoldDB" id="A0A0D0EDF4"/>
<gene>
    <name evidence="1" type="ORF">PAXRUDRAFT_821036</name>
</gene>
<keyword evidence="2" id="KW-1185">Reference proteome</keyword>
<reference evidence="1 2" key="1">
    <citation type="submission" date="2014-04" db="EMBL/GenBank/DDBJ databases">
        <authorList>
            <consortium name="DOE Joint Genome Institute"/>
            <person name="Kuo A."/>
            <person name="Kohler A."/>
            <person name="Jargeat P."/>
            <person name="Nagy L.G."/>
            <person name="Floudas D."/>
            <person name="Copeland A."/>
            <person name="Barry K.W."/>
            <person name="Cichocki N."/>
            <person name="Veneault-Fourrey C."/>
            <person name="LaButti K."/>
            <person name="Lindquist E.A."/>
            <person name="Lipzen A."/>
            <person name="Lundell T."/>
            <person name="Morin E."/>
            <person name="Murat C."/>
            <person name="Sun H."/>
            <person name="Tunlid A."/>
            <person name="Henrissat B."/>
            <person name="Grigoriev I.V."/>
            <person name="Hibbett D.S."/>
            <person name="Martin F."/>
            <person name="Nordberg H.P."/>
            <person name="Cantor M.N."/>
            <person name="Hua S.X."/>
        </authorList>
    </citation>
    <scope>NUCLEOTIDE SEQUENCE [LARGE SCALE GENOMIC DNA]</scope>
    <source>
        <strain evidence="1 2">Ve08.2h10</strain>
    </source>
</reference>
<proteinExistence type="predicted"/>
<dbReference type="HOGENOM" id="CLU_2574548_0_0_1"/>
<name>A0A0D0EDF4_9AGAM</name>
<dbReference type="EMBL" id="KN824823">
    <property type="protein sequence ID" value="KIL01026.1"/>
    <property type="molecule type" value="Genomic_DNA"/>
</dbReference>
<reference evidence="2" key="2">
    <citation type="submission" date="2015-01" db="EMBL/GenBank/DDBJ databases">
        <title>Evolutionary Origins and Diversification of the Mycorrhizal Mutualists.</title>
        <authorList>
            <consortium name="DOE Joint Genome Institute"/>
            <consortium name="Mycorrhizal Genomics Consortium"/>
            <person name="Kohler A."/>
            <person name="Kuo A."/>
            <person name="Nagy L.G."/>
            <person name="Floudas D."/>
            <person name="Copeland A."/>
            <person name="Barry K.W."/>
            <person name="Cichocki N."/>
            <person name="Veneault-Fourrey C."/>
            <person name="LaButti K."/>
            <person name="Lindquist E.A."/>
            <person name="Lipzen A."/>
            <person name="Lundell T."/>
            <person name="Morin E."/>
            <person name="Murat C."/>
            <person name="Riley R."/>
            <person name="Ohm R."/>
            <person name="Sun H."/>
            <person name="Tunlid A."/>
            <person name="Henrissat B."/>
            <person name="Grigoriev I.V."/>
            <person name="Hibbett D.S."/>
            <person name="Martin F."/>
        </authorList>
    </citation>
    <scope>NUCLEOTIDE SEQUENCE [LARGE SCALE GENOMIC DNA]</scope>
    <source>
        <strain evidence="2">Ve08.2h10</strain>
    </source>
</reference>
<accession>A0A0D0EDF4</accession>
<sequence length="81" mass="8923">MPSPESSFSVNFCFLIKELENERVNSSHPSLRFPPRALQLHAIGPLNLGLSLHHRASRAVRTGPLAYSSPHSDTHCAYLAS</sequence>